<dbReference type="Gene3D" id="3.50.50.60">
    <property type="entry name" value="FAD/NAD(P)-binding domain"/>
    <property type="match status" value="1"/>
</dbReference>
<dbReference type="SUPFAM" id="SSF51905">
    <property type="entry name" value="FAD/NAD(P)-binding domain"/>
    <property type="match status" value="1"/>
</dbReference>
<dbReference type="InterPro" id="IPR051793">
    <property type="entry name" value="NADH:flavin_oxidoreductase"/>
</dbReference>
<feature type="non-terminal residue" evidence="6">
    <location>
        <position position="1"/>
    </location>
</feature>
<protein>
    <submittedName>
        <fullName evidence="6">FAD-dependent oxidoreductase</fullName>
    </submittedName>
</protein>
<dbReference type="Pfam" id="PF07992">
    <property type="entry name" value="Pyr_redox_2"/>
    <property type="match status" value="1"/>
</dbReference>
<feature type="domain" description="FAD/NAD(P)-binding" evidence="5">
    <location>
        <begin position="51"/>
        <end position="316"/>
    </location>
</feature>
<keyword evidence="2" id="KW-0285">Flavoprotein</keyword>
<dbReference type="Gene3D" id="3.40.50.720">
    <property type="entry name" value="NAD(P)-binding Rossmann-like Domain"/>
    <property type="match status" value="1"/>
</dbReference>
<keyword evidence="4" id="KW-0560">Oxidoreductase</keyword>
<evidence type="ECO:0000256" key="1">
    <source>
        <dbReference type="ARBA" id="ARBA00001917"/>
    </source>
</evidence>
<dbReference type="EMBL" id="JACPRF010000172">
    <property type="protein sequence ID" value="MBI2876338.1"/>
    <property type="molecule type" value="Genomic_DNA"/>
</dbReference>
<reference evidence="6" key="1">
    <citation type="submission" date="2020-07" db="EMBL/GenBank/DDBJ databases">
        <title>Huge and variable diversity of episymbiotic CPR bacteria and DPANN archaea in groundwater ecosystems.</title>
        <authorList>
            <person name="He C.Y."/>
            <person name="Keren R."/>
            <person name="Whittaker M."/>
            <person name="Farag I.F."/>
            <person name="Doudna J."/>
            <person name="Cate J.H.D."/>
            <person name="Banfield J.F."/>
        </authorList>
    </citation>
    <scope>NUCLEOTIDE SEQUENCE</scope>
    <source>
        <strain evidence="6">NC_groundwater_672_Ag_B-0.1um_62_36</strain>
    </source>
</reference>
<dbReference type="Proteomes" id="UP000769766">
    <property type="component" value="Unassembled WGS sequence"/>
</dbReference>
<name>A0A932CN32_UNCTE</name>
<evidence type="ECO:0000313" key="7">
    <source>
        <dbReference type="Proteomes" id="UP000769766"/>
    </source>
</evidence>
<sequence>LEDIRTCMACSEGCIQRLFAQRQATCVQNPAAGREEKWGIGTLKAAPKKKKMVVVGGGPAGMEAARVAALRGHEVVLYEKEPELGGQVLLAARLPYRDEFGGSVRYLSLQINKLGVRVQLGTEATLEIIQREKPDAVVVATGSVPLRTGFTGLRPDLPGIPGVEQENVCAVHDVIRGTATVGPRVVLIDDDGHHRAAGTGELLANQGKQVEIITRLPFVGMDIVLTDLSLLYPRLLEQGVVLTPFTAVREIRGNQVVVYPIYTPQQERTIEGVDTVVLAMGNRACNELYRALKGQVKELYAVGDCVAPRKIAMAIYEGHKVGRTI</sequence>
<dbReference type="PRINTS" id="PR00368">
    <property type="entry name" value="FADPNR"/>
</dbReference>
<dbReference type="PRINTS" id="PR00411">
    <property type="entry name" value="PNDRDTASEI"/>
</dbReference>
<dbReference type="AlphaFoldDB" id="A0A932CN32"/>
<evidence type="ECO:0000256" key="4">
    <source>
        <dbReference type="ARBA" id="ARBA00023002"/>
    </source>
</evidence>
<dbReference type="InterPro" id="IPR023753">
    <property type="entry name" value="FAD/NAD-binding_dom"/>
</dbReference>
<evidence type="ECO:0000259" key="5">
    <source>
        <dbReference type="Pfam" id="PF07992"/>
    </source>
</evidence>
<accession>A0A932CN32</accession>
<dbReference type="PANTHER" id="PTHR42917">
    <property type="entry name" value="2,4-DIENOYL-COA REDUCTASE"/>
    <property type="match status" value="1"/>
</dbReference>
<dbReference type="GO" id="GO:0016491">
    <property type="term" value="F:oxidoreductase activity"/>
    <property type="evidence" value="ECO:0007669"/>
    <property type="project" value="UniProtKB-KW"/>
</dbReference>
<keyword evidence="3" id="KW-0288">FMN</keyword>
<gene>
    <name evidence="6" type="ORF">HYY20_05600</name>
</gene>
<dbReference type="InterPro" id="IPR036188">
    <property type="entry name" value="FAD/NAD-bd_sf"/>
</dbReference>
<proteinExistence type="predicted"/>
<evidence type="ECO:0000256" key="2">
    <source>
        <dbReference type="ARBA" id="ARBA00022630"/>
    </source>
</evidence>
<evidence type="ECO:0000256" key="3">
    <source>
        <dbReference type="ARBA" id="ARBA00022643"/>
    </source>
</evidence>
<organism evidence="6 7">
    <name type="scientific">Tectimicrobiota bacterium</name>
    <dbReference type="NCBI Taxonomy" id="2528274"/>
    <lineage>
        <taxon>Bacteria</taxon>
        <taxon>Pseudomonadati</taxon>
        <taxon>Nitrospinota/Tectimicrobiota group</taxon>
        <taxon>Candidatus Tectimicrobiota</taxon>
    </lineage>
</organism>
<evidence type="ECO:0000313" key="6">
    <source>
        <dbReference type="EMBL" id="MBI2876338.1"/>
    </source>
</evidence>
<comment type="caution">
    <text evidence="6">The sequence shown here is derived from an EMBL/GenBank/DDBJ whole genome shotgun (WGS) entry which is preliminary data.</text>
</comment>
<comment type="cofactor">
    <cofactor evidence="1">
        <name>FMN</name>
        <dbReference type="ChEBI" id="CHEBI:58210"/>
    </cofactor>
</comment>
<dbReference type="PANTHER" id="PTHR42917:SF2">
    <property type="entry name" value="2,4-DIENOYL-COA REDUCTASE [(2E)-ENOYL-COA-PRODUCING]"/>
    <property type="match status" value="1"/>
</dbReference>